<organism evidence="1">
    <name type="scientific">Daucus carota subsp. sativus</name>
    <name type="common">Carrot</name>
    <dbReference type="NCBI Taxonomy" id="79200"/>
    <lineage>
        <taxon>Eukaryota</taxon>
        <taxon>Viridiplantae</taxon>
        <taxon>Streptophyta</taxon>
        <taxon>Embryophyta</taxon>
        <taxon>Tracheophyta</taxon>
        <taxon>Spermatophyta</taxon>
        <taxon>Magnoliopsida</taxon>
        <taxon>eudicotyledons</taxon>
        <taxon>Gunneridae</taxon>
        <taxon>Pentapetalae</taxon>
        <taxon>asterids</taxon>
        <taxon>campanulids</taxon>
        <taxon>Apiales</taxon>
        <taxon>Apiaceae</taxon>
        <taxon>Apioideae</taxon>
        <taxon>Scandiceae</taxon>
        <taxon>Daucinae</taxon>
        <taxon>Daucus</taxon>
        <taxon>Daucus sect. Daucus</taxon>
    </lineage>
</organism>
<proteinExistence type="predicted"/>
<dbReference type="AlphaFoldDB" id="A0A161ZHG5"/>
<evidence type="ECO:0000313" key="2">
    <source>
        <dbReference type="EMBL" id="WOH07366.1"/>
    </source>
</evidence>
<sequence>MVGTAGLEQESRIYGHAVFIQSWEIKNGIWEWGYLNSRGRKWGLKPYKSSGTSGHGNSAHTMVQILLDCQLFKDMS</sequence>
<dbReference type="Gramene" id="KZM86222">
    <property type="protein sequence ID" value="KZM86222"/>
    <property type="gene ID" value="DCAR_023356"/>
</dbReference>
<protein>
    <submittedName>
        <fullName evidence="1">Uncharacterized protein</fullName>
    </submittedName>
</protein>
<reference evidence="2" key="2">
    <citation type="submission" date="2022-03" db="EMBL/GenBank/DDBJ databases">
        <title>Draft title - Genomic analysis of global carrot germplasm unveils the trajectory of domestication and the origin of high carotenoid orange carrot.</title>
        <authorList>
            <person name="Iorizzo M."/>
            <person name="Ellison S."/>
            <person name="Senalik D."/>
            <person name="Macko-Podgorni A."/>
            <person name="Grzebelus D."/>
            <person name="Bostan H."/>
            <person name="Rolling W."/>
            <person name="Curaba J."/>
            <person name="Simon P."/>
        </authorList>
    </citation>
    <scope>NUCLEOTIDE SEQUENCE</scope>
    <source>
        <tissue evidence="2">Leaf</tissue>
    </source>
</reference>
<gene>
    <name evidence="1" type="ORF">DCAR_023356</name>
    <name evidence="2" type="ORF">DCAR_0726796</name>
</gene>
<dbReference type="EMBL" id="CP093349">
    <property type="protein sequence ID" value="WOH07366.1"/>
    <property type="molecule type" value="Genomic_DNA"/>
</dbReference>
<dbReference type="Proteomes" id="UP000077755">
    <property type="component" value="Chromosome 7"/>
</dbReference>
<evidence type="ECO:0000313" key="1">
    <source>
        <dbReference type="EMBL" id="KZM86222.1"/>
    </source>
</evidence>
<name>A0A161ZHG5_DAUCS</name>
<keyword evidence="3" id="KW-1185">Reference proteome</keyword>
<reference evidence="1" key="1">
    <citation type="journal article" date="2016" name="Nat. Genet.">
        <title>A high-quality carrot genome assembly provides new insights into carotenoid accumulation and asterid genome evolution.</title>
        <authorList>
            <person name="Iorizzo M."/>
            <person name="Ellison S."/>
            <person name="Senalik D."/>
            <person name="Zeng P."/>
            <person name="Satapoomin P."/>
            <person name="Huang J."/>
            <person name="Bowman M."/>
            <person name="Iovene M."/>
            <person name="Sanseverino W."/>
            <person name="Cavagnaro P."/>
            <person name="Yildiz M."/>
            <person name="Macko-Podgorni A."/>
            <person name="Moranska E."/>
            <person name="Grzebelus E."/>
            <person name="Grzebelus D."/>
            <person name="Ashrafi H."/>
            <person name="Zheng Z."/>
            <person name="Cheng S."/>
            <person name="Spooner D."/>
            <person name="Van Deynze A."/>
            <person name="Simon P."/>
        </authorList>
    </citation>
    <scope>NUCLEOTIDE SEQUENCE [LARGE SCALE GENOMIC DNA]</scope>
    <source>
        <tissue evidence="1">Leaf</tissue>
    </source>
</reference>
<accession>A0A161ZHG5</accession>
<dbReference type="EMBL" id="LNRQ01000007">
    <property type="protein sequence ID" value="KZM86222.1"/>
    <property type="molecule type" value="Genomic_DNA"/>
</dbReference>
<evidence type="ECO:0000313" key="3">
    <source>
        <dbReference type="Proteomes" id="UP000077755"/>
    </source>
</evidence>